<proteinExistence type="inferred from homology"/>
<evidence type="ECO:0000256" key="7">
    <source>
        <dbReference type="ARBA" id="ARBA00022585"/>
    </source>
</evidence>
<evidence type="ECO:0000256" key="5">
    <source>
        <dbReference type="ARBA" id="ARBA00022501"/>
    </source>
</evidence>
<name>A0A914AJD0_PATMI</name>
<dbReference type="GO" id="GO:0050220">
    <property type="term" value="F:prostaglandin-E synthase activity"/>
    <property type="evidence" value="ECO:0007669"/>
    <property type="project" value="UniProtKB-EC"/>
</dbReference>
<dbReference type="CTD" id="80142"/>
<dbReference type="EnsemblMetazoa" id="XM_038207738.1">
    <property type="protein sequence ID" value="XP_038063666.1"/>
    <property type="gene ID" value="LOC119734307"/>
</dbReference>
<keyword evidence="10" id="KW-1133">Transmembrane helix</keyword>
<keyword evidence="9" id="KW-0276">Fatty acid metabolism</keyword>
<keyword evidence="21" id="KW-1185">Reference proteome</keyword>
<keyword evidence="12" id="KW-0472">Membrane</keyword>
<evidence type="ECO:0000256" key="6">
    <source>
        <dbReference type="ARBA" id="ARBA00022516"/>
    </source>
</evidence>
<dbReference type="SFLD" id="SFLDG01182">
    <property type="entry name" value="Prostaglandin_E_synthase_like"/>
    <property type="match status" value="1"/>
</dbReference>
<evidence type="ECO:0000256" key="3">
    <source>
        <dbReference type="ARBA" id="ARBA00012203"/>
    </source>
</evidence>
<dbReference type="CDD" id="cd03197">
    <property type="entry name" value="GST_C_mPGES2"/>
    <property type="match status" value="1"/>
</dbReference>
<dbReference type="GO" id="GO:0005739">
    <property type="term" value="C:mitochondrion"/>
    <property type="evidence" value="ECO:0007669"/>
    <property type="project" value="TreeGrafter"/>
</dbReference>
<evidence type="ECO:0000313" key="21">
    <source>
        <dbReference type="Proteomes" id="UP000887568"/>
    </source>
</evidence>
<dbReference type="EC" id="5.3.99.3" evidence="3"/>
<dbReference type="GeneID" id="119734307"/>
<keyword evidence="6" id="KW-0444">Lipid biosynthesis</keyword>
<keyword evidence="11" id="KW-0443">Lipid metabolism</keyword>
<comment type="catalytic activity">
    <reaction evidence="16">
        <text>prostaglandin H2 = prostaglandin E2</text>
        <dbReference type="Rhea" id="RHEA:12893"/>
        <dbReference type="ChEBI" id="CHEBI:57405"/>
        <dbReference type="ChEBI" id="CHEBI:606564"/>
        <dbReference type="EC" id="5.3.99.3"/>
    </reaction>
    <physiologicalReaction direction="left-to-right" evidence="16">
        <dbReference type="Rhea" id="RHEA:12894"/>
    </physiologicalReaction>
</comment>
<evidence type="ECO:0000256" key="8">
    <source>
        <dbReference type="ARBA" id="ARBA00022692"/>
    </source>
</evidence>
<evidence type="ECO:0000256" key="10">
    <source>
        <dbReference type="ARBA" id="ARBA00022989"/>
    </source>
</evidence>
<feature type="domain" description="GST C-terminal" evidence="19">
    <location>
        <begin position="231"/>
        <end position="380"/>
    </location>
</feature>
<dbReference type="SFLD" id="SFLDS00019">
    <property type="entry name" value="Glutathione_Transferase_(cytos"/>
    <property type="match status" value="1"/>
</dbReference>
<dbReference type="InterPro" id="IPR036249">
    <property type="entry name" value="Thioredoxin-like_sf"/>
</dbReference>
<keyword evidence="7" id="KW-0643">Prostaglandin biosynthesis</keyword>
<evidence type="ECO:0000256" key="18">
    <source>
        <dbReference type="ARBA" id="ARBA00037847"/>
    </source>
</evidence>
<dbReference type="OrthoDB" id="423541at2759"/>
<dbReference type="Gene3D" id="1.20.1050.10">
    <property type="match status" value="1"/>
</dbReference>
<evidence type="ECO:0000256" key="2">
    <source>
        <dbReference type="ARBA" id="ARBA00007409"/>
    </source>
</evidence>
<evidence type="ECO:0000256" key="13">
    <source>
        <dbReference type="ARBA" id="ARBA00023160"/>
    </source>
</evidence>
<dbReference type="SFLD" id="SFLDG01203">
    <property type="entry name" value="Prostaglandin_E_synthase_like1"/>
    <property type="match status" value="1"/>
</dbReference>
<organism evidence="20 21">
    <name type="scientific">Patiria miniata</name>
    <name type="common">Bat star</name>
    <name type="synonym">Asterina miniata</name>
    <dbReference type="NCBI Taxonomy" id="46514"/>
    <lineage>
        <taxon>Eukaryota</taxon>
        <taxon>Metazoa</taxon>
        <taxon>Echinodermata</taxon>
        <taxon>Eleutherozoa</taxon>
        <taxon>Asterozoa</taxon>
        <taxon>Asteroidea</taxon>
        <taxon>Valvatacea</taxon>
        <taxon>Valvatida</taxon>
        <taxon>Asterinidae</taxon>
        <taxon>Patiria</taxon>
    </lineage>
</organism>
<dbReference type="InterPro" id="IPR010987">
    <property type="entry name" value="Glutathione-S-Trfase_C-like"/>
</dbReference>
<dbReference type="PROSITE" id="PS51354">
    <property type="entry name" value="GLUTAREDOXIN_2"/>
    <property type="match status" value="1"/>
</dbReference>
<evidence type="ECO:0000256" key="17">
    <source>
        <dbReference type="ARBA" id="ARBA00031041"/>
    </source>
</evidence>
<dbReference type="RefSeq" id="XP_038063666.1">
    <property type="nucleotide sequence ID" value="XM_038207738.1"/>
</dbReference>
<accession>A0A914AJD0</accession>
<protein>
    <recommendedName>
        <fullName evidence="4">Prostaglandin E synthase 2</fullName>
        <ecNumber evidence="3">5.3.99.3</ecNumber>
    </recommendedName>
    <alternativeName>
        <fullName evidence="17">Microsomal prostaglandin E synthase 2</fullName>
    </alternativeName>
</protein>
<evidence type="ECO:0000259" key="19">
    <source>
        <dbReference type="PROSITE" id="PS50405"/>
    </source>
</evidence>
<dbReference type="InterPro" id="IPR004045">
    <property type="entry name" value="Glutathione_S-Trfase_N"/>
</dbReference>
<evidence type="ECO:0000256" key="12">
    <source>
        <dbReference type="ARBA" id="ARBA00023136"/>
    </source>
</evidence>
<evidence type="ECO:0000256" key="4">
    <source>
        <dbReference type="ARBA" id="ARBA00019474"/>
    </source>
</evidence>
<dbReference type="AlphaFoldDB" id="A0A914AJD0"/>
<dbReference type="SUPFAM" id="SSF52833">
    <property type="entry name" value="Thioredoxin-like"/>
    <property type="match status" value="1"/>
</dbReference>
<comment type="pathway">
    <text evidence="1">Lipid metabolism; prostaglandin biosynthesis.</text>
</comment>
<dbReference type="GO" id="GO:0001516">
    <property type="term" value="P:prostaglandin biosynthetic process"/>
    <property type="evidence" value="ECO:0007669"/>
    <property type="project" value="UniProtKB-KW"/>
</dbReference>
<dbReference type="InterPro" id="IPR040079">
    <property type="entry name" value="Glutathione_S-Trfase"/>
</dbReference>
<dbReference type="InterPro" id="IPR034335">
    <property type="entry name" value="PGES2_C"/>
</dbReference>
<comment type="similarity">
    <text evidence="2">Belongs to the GST superfamily.</text>
</comment>
<dbReference type="PROSITE" id="PS50405">
    <property type="entry name" value="GST_CTER"/>
    <property type="match status" value="1"/>
</dbReference>
<evidence type="ECO:0000256" key="16">
    <source>
        <dbReference type="ARBA" id="ARBA00023931"/>
    </source>
</evidence>
<evidence type="ECO:0000256" key="14">
    <source>
        <dbReference type="ARBA" id="ARBA00023235"/>
    </source>
</evidence>
<dbReference type="PANTHER" id="PTHR12782">
    <property type="entry name" value="MICROSOMAL PROSTAGLANDIN E SYNTHASE-2"/>
    <property type="match status" value="1"/>
</dbReference>
<comment type="subcellular location">
    <subcellularLocation>
        <location evidence="18">Endomembrane system</location>
        <topology evidence="18">Single-pass membrane protein</topology>
    </subcellularLocation>
</comment>
<dbReference type="Gene3D" id="6.20.200.30">
    <property type="match status" value="1"/>
</dbReference>
<dbReference type="Proteomes" id="UP000887568">
    <property type="component" value="Unplaced"/>
</dbReference>
<evidence type="ECO:0000256" key="11">
    <source>
        <dbReference type="ARBA" id="ARBA00023098"/>
    </source>
</evidence>
<evidence type="ECO:0000256" key="1">
    <source>
        <dbReference type="ARBA" id="ARBA00004702"/>
    </source>
</evidence>
<keyword evidence="13" id="KW-0275">Fatty acid biosynthesis</keyword>
<evidence type="ECO:0000313" key="20">
    <source>
        <dbReference type="EnsemblMetazoa" id="XP_038063666.1"/>
    </source>
</evidence>
<dbReference type="Gene3D" id="3.40.30.10">
    <property type="entry name" value="Glutaredoxin"/>
    <property type="match status" value="1"/>
</dbReference>
<sequence length="380" mass="43544">MATYTTTRFFRSLNNPRKFLLLAYQNAAGKPHMRANNIRNISGYFRLDLNPDKSWKSLCAGLGIASGLFCTSYVLKHNIRRFSSASAQSLETNETSQRFLSDVDASRLKLTLYQYQVCPFCCKLRAFLDFYGVPYQVVEVDPIRRKELKFSEYRKVPILVQEGPANEKTQLNDSSVIISALTTYMSTDEKDFQRIVSYFPRMESEDKKGKKSVEFGNKYEVMTGKPGRTVNEKEEKKWREWVDGVLVHYIPPNIYRSPSESLQAFSYISSHSQYNTMQQFVIKYAGAVGMFFVAKKLKKKYDIPDDVRSCLYSAADDWTKAVGNRKFMGGDKPNLADLAVYGALSSIEGLDAFNDMLYHTNIGSWYQRTRKAVKNKDGAR</sequence>
<dbReference type="InterPro" id="IPR034334">
    <property type="entry name" value="PGES2"/>
</dbReference>
<keyword evidence="8" id="KW-0812">Transmembrane</keyword>
<keyword evidence="14" id="KW-0413">Isomerase</keyword>
<reference evidence="20" key="1">
    <citation type="submission" date="2022-11" db="UniProtKB">
        <authorList>
            <consortium name="EnsemblMetazoa"/>
        </authorList>
    </citation>
    <scope>IDENTIFICATION</scope>
</reference>
<dbReference type="Pfam" id="PF13417">
    <property type="entry name" value="GST_N_3"/>
    <property type="match status" value="1"/>
</dbReference>
<dbReference type="InterPro" id="IPR036282">
    <property type="entry name" value="Glutathione-S-Trfase_C_sf"/>
</dbReference>
<dbReference type="PANTHER" id="PTHR12782:SF5">
    <property type="entry name" value="PROSTAGLANDIN E SYNTHASE 2"/>
    <property type="match status" value="1"/>
</dbReference>
<evidence type="ECO:0000256" key="9">
    <source>
        <dbReference type="ARBA" id="ARBA00022832"/>
    </source>
</evidence>
<dbReference type="GO" id="GO:0012505">
    <property type="term" value="C:endomembrane system"/>
    <property type="evidence" value="ECO:0007669"/>
    <property type="project" value="UniProtKB-SubCell"/>
</dbReference>
<dbReference type="OMA" id="DYCLTEG"/>
<dbReference type="SUPFAM" id="SSF47616">
    <property type="entry name" value="GST C-terminal domain-like"/>
    <property type="match status" value="1"/>
</dbReference>
<comment type="catalytic activity">
    <reaction evidence="15">
        <text>prostaglandin H2 = (12S)-hydroxy-(5Z,8E,10E)-heptadecatrienoate + malonaldehyde</text>
        <dbReference type="Rhea" id="RHEA:48644"/>
        <dbReference type="ChEBI" id="CHEBI:57405"/>
        <dbReference type="ChEBI" id="CHEBI:90694"/>
        <dbReference type="ChEBI" id="CHEBI:566274"/>
    </reaction>
    <physiologicalReaction direction="left-to-right" evidence="15">
        <dbReference type="Rhea" id="RHEA:48645"/>
    </physiologicalReaction>
</comment>
<keyword evidence="5" id="KW-0644">Prostaglandin metabolism</keyword>
<evidence type="ECO:0000256" key="15">
    <source>
        <dbReference type="ARBA" id="ARBA00023930"/>
    </source>
</evidence>